<dbReference type="Proteomes" id="UP000046395">
    <property type="component" value="Unassembled WGS sequence"/>
</dbReference>
<protein>
    <submittedName>
        <fullName evidence="3">Reverse transcriptase domain-containing protein</fullName>
    </submittedName>
</protein>
<organism evidence="2 3">
    <name type="scientific">Trichuris muris</name>
    <name type="common">Mouse whipworm</name>
    <dbReference type="NCBI Taxonomy" id="70415"/>
    <lineage>
        <taxon>Eukaryota</taxon>
        <taxon>Metazoa</taxon>
        <taxon>Ecdysozoa</taxon>
        <taxon>Nematoda</taxon>
        <taxon>Enoplea</taxon>
        <taxon>Dorylaimia</taxon>
        <taxon>Trichinellida</taxon>
        <taxon>Trichuridae</taxon>
        <taxon>Trichuris</taxon>
    </lineage>
</organism>
<sequence length="322" mass="37058">MVSYDVKDLFTSIPMRHTLTVLEDLLVADSTLTQRTKLTPFPIIKLVSFCIQERNYFRYQDKFFSQTNGSPMGSPLSPILAEIFMEHFEEKAFRTAHPSITPRFFKRYVDDIFSFTKAGEEELFLEHFNNMFPEYISLTIEKETDNKLPFLDALVIRSAEGFKTTVHRKPTHSDHYLDFSSHHHQSVMKRIINGMVDRAIAICDAEFLEKQLKHITNTLRSNGYPVVNQLFVILSQFSIVGGVLKDRFLPVSVAMEQVSDRSSDPGCFIIVNWSHAVFHAAYQVKRRSIPSGSSLWHTVHVPLHEQMHRSSAAPCLCHTFSR</sequence>
<evidence type="ECO:0000259" key="1">
    <source>
        <dbReference type="PROSITE" id="PS50878"/>
    </source>
</evidence>
<dbReference type="Pfam" id="PF26215">
    <property type="entry name" value="HTH_animal"/>
    <property type="match status" value="1"/>
</dbReference>
<evidence type="ECO:0000313" key="3">
    <source>
        <dbReference type="WBParaSite" id="TMUE_1000004291.1"/>
    </source>
</evidence>
<dbReference type="InterPro" id="IPR000477">
    <property type="entry name" value="RT_dom"/>
</dbReference>
<feature type="domain" description="Reverse transcriptase" evidence="1">
    <location>
        <begin position="1"/>
        <end position="181"/>
    </location>
</feature>
<dbReference type="PROSITE" id="PS50878">
    <property type="entry name" value="RT_POL"/>
    <property type="match status" value="1"/>
</dbReference>
<proteinExistence type="predicted"/>
<dbReference type="CDD" id="cd00304">
    <property type="entry name" value="RT_like"/>
    <property type="match status" value="1"/>
</dbReference>
<dbReference type="Pfam" id="PF00078">
    <property type="entry name" value="RVT_1"/>
    <property type="match status" value="1"/>
</dbReference>
<dbReference type="PANTHER" id="PTHR21301">
    <property type="entry name" value="REVERSE TRANSCRIPTASE"/>
    <property type="match status" value="1"/>
</dbReference>
<dbReference type="AlphaFoldDB" id="A0A5S6QAD6"/>
<dbReference type="STRING" id="70415.A0A5S6QAD6"/>
<dbReference type="PANTHER" id="PTHR21301:SF11">
    <property type="entry name" value="GIY-YIG DOMAIN-CONTAINING PROTEIN"/>
    <property type="match status" value="1"/>
</dbReference>
<reference evidence="3" key="1">
    <citation type="submission" date="2019-12" db="UniProtKB">
        <authorList>
            <consortium name="WormBaseParasite"/>
        </authorList>
    </citation>
    <scope>IDENTIFICATION</scope>
</reference>
<name>A0A5S6QAD6_TRIMR</name>
<keyword evidence="2" id="KW-1185">Reference proteome</keyword>
<evidence type="ECO:0000313" key="2">
    <source>
        <dbReference type="Proteomes" id="UP000046395"/>
    </source>
</evidence>
<accession>A0A5S6QAD6</accession>
<dbReference type="WBParaSite" id="TMUE_1000004291.1">
    <property type="protein sequence ID" value="TMUE_1000004291.1"/>
    <property type="gene ID" value="WBGene00298902"/>
</dbReference>
<dbReference type="InterPro" id="IPR058912">
    <property type="entry name" value="HTH_animal"/>
</dbReference>